<feature type="domain" description="ABC transmembrane type-1" evidence="8">
    <location>
        <begin position="63"/>
        <end position="254"/>
    </location>
</feature>
<dbReference type="PROSITE" id="PS50928">
    <property type="entry name" value="ABC_TM1"/>
    <property type="match status" value="1"/>
</dbReference>
<feature type="transmembrane region" description="Helical" evidence="7">
    <location>
        <begin position="233"/>
        <end position="254"/>
    </location>
</feature>
<accession>A0A1C0ZY49</accession>
<evidence type="ECO:0000313" key="10">
    <source>
        <dbReference type="Proteomes" id="UP000093309"/>
    </source>
</evidence>
<dbReference type="GO" id="GO:0005886">
    <property type="term" value="C:plasma membrane"/>
    <property type="evidence" value="ECO:0007669"/>
    <property type="project" value="UniProtKB-SubCell"/>
</dbReference>
<comment type="similarity">
    <text evidence="7">Belongs to the binding-protein-dependent transport system permease family.</text>
</comment>
<evidence type="ECO:0000256" key="6">
    <source>
        <dbReference type="ARBA" id="ARBA00023136"/>
    </source>
</evidence>
<keyword evidence="3" id="KW-1003">Cell membrane</keyword>
<evidence type="ECO:0000256" key="2">
    <source>
        <dbReference type="ARBA" id="ARBA00022448"/>
    </source>
</evidence>
<evidence type="ECO:0000256" key="1">
    <source>
        <dbReference type="ARBA" id="ARBA00004651"/>
    </source>
</evidence>
<dbReference type="PANTHER" id="PTHR43744:SF8">
    <property type="entry name" value="SN-GLYCEROL-3-PHOSPHATE TRANSPORT SYSTEM PERMEASE PROTEIN UGPE"/>
    <property type="match status" value="1"/>
</dbReference>
<dbReference type="Gene3D" id="1.10.3720.10">
    <property type="entry name" value="MetI-like"/>
    <property type="match status" value="1"/>
</dbReference>
<gene>
    <name evidence="9" type="ORF">A8709_21335</name>
</gene>
<organism evidence="9 10">
    <name type="scientific">Paenibacillus pectinilyticus</name>
    <dbReference type="NCBI Taxonomy" id="512399"/>
    <lineage>
        <taxon>Bacteria</taxon>
        <taxon>Bacillati</taxon>
        <taxon>Bacillota</taxon>
        <taxon>Bacilli</taxon>
        <taxon>Bacillales</taxon>
        <taxon>Paenibacillaceae</taxon>
        <taxon>Paenibacillus</taxon>
    </lineage>
</organism>
<dbReference type="InterPro" id="IPR035906">
    <property type="entry name" value="MetI-like_sf"/>
</dbReference>
<comment type="subcellular location">
    <subcellularLocation>
        <location evidence="1 7">Cell membrane</location>
        <topology evidence="1 7">Multi-pass membrane protein</topology>
    </subcellularLocation>
</comment>
<name>A0A1C0ZY49_9BACL</name>
<evidence type="ECO:0000256" key="7">
    <source>
        <dbReference type="RuleBase" id="RU363032"/>
    </source>
</evidence>
<feature type="transmembrane region" description="Helical" evidence="7">
    <location>
        <begin position="131"/>
        <end position="154"/>
    </location>
</feature>
<keyword evidence="10" id="KW-1185">Reference proteome</keyword>
<protein>
    <recommendedName>
        <fullName evidence="8">ABC transmembrane type-1 domain-containing protein</fullName>
    </recommendedName>
</protein>
<dbReference type="AlphaFoldDB" id="A0A1C0ZY49"/>
<dbReference type="GO" id="GO:0055085">
    <property type="term" value="P:transmembrane transport"/>
    <property type="evidence" value="ECO:0007669"/>
    <property type="project" value="InterPro"/>
</dbReference>
<feature type="transmembrane region" description="Helical" evidence="7">
    <location>
        <begin position="7"/>
        <end position="28"/>
    </location>
</feature>
<dbReference type="Proteomes" id="UP000093309">
    <property type="component" value="Unassembled WGS sequence"/>
</dbReference>
<evidence type="ECO:0000256" key="5">
    <source>
        <dbReference type="ARBA" id="ARBA00022989"/>
    </source>
</evidence>
<dbReference type="CDD" id="cd06261">
    <property type="entry name" value="TM_PBP2"/>
    <property type="match status" value="1"/>
</dbReference>
<keyword evidence="5 7" id="KW-1133">Transmembrane helix</keyword>
<evidence type="ECO:0000313" key="9">
    <source>
        <dbReference type="EMBL" id="OCT13031.1"/>
    </source>
</evidence>
<keyword evidence="4 7" id="KW-0812">Transmembrane</keyword>
<dbReference type="EMBL" id="LYPC01000026">
    <property type="protein sequence ID" value="OCT13031.1"/>
    <property type="molecule type" value="Genomic_DNA"/>
</dbReference>
<comment type="caution">
    <text evidence="9">The sequence shown here is derived from an EMBL/GenBank/DDBJ whole genome shotgun (WGS) entry which is preliminary data.</text>
</comment>
<evidence type="ECO:0000256" key="3">
    <source>
        <dbReference type="ARBA" id="ARBA00022475"/>
    </source>
</evidence>
<reference evidence="10" key="1">
    <citation type="submission" date="2016-05" db="EMBL/GenBank/DDBJ databases">
        <title>Paenibacillus oryzae. sp. nov., isolated from the rice root.</title>
        <authorList>
            <person name="Zhang J."/>
            <person name="Zhang X."/>
        </authorList>
    </citation>
    <scope>NUCLEOTIDE SEQUENCE [LARGE SCALE GENOMIC DNA]</scope>
    <source>
        <strain evidence="10">KCTC13222</strain>
    </source>
</reference>
<dbReference type="Pfam" id="PF00528">
    <property type="entry name" value="BPD_transp_1"/>
    <property type="match status" value="1"/>
</dbReference>
<dbReference type="PANTHER" id="PTHR43744">
    <property type="entry name" value="ABC TRANSPORTER PERMEASE PROTEIN MG189-RELATED-RELATED"/>
    <property type="match status" value="1"/>
</dbReference>
<feature type="transmembrane region" description="Helical" evidence="7">
    <location>
        <begin position="175"/>
        <end position="200"/>
    </location>
</feature>
<dbReference type="SUPFAM" id="SSF161098">
    <property type="entry name" value="MetI-like"/>
    <property type="match status" value="1"/>
</dbReference>
<feature type="transmembrane region" description="Helical" evidence="7">
    <location>
        <begin position="100"/>
        <end position="119"/>
    </location>
</feature>
<dbReference type="STRING" id="512399.A8709_21335"/>
<sequence>MGPLYKFLLWVICLLHMYPILLVLISSVKTKHELAVNSFGFPREFTLTYFKTAFQTMHYFQSVYNTLLIAIVSVIGSVLIASMAAYAISRKNNRFYNTMYVVFLAGLIIPFQMTMIPLYKVMLGFHLINTYQGVIFIYLATLAPFSVFLLTGFVKSIPRELEEAASIDGCGMYRTFFAIVFPLLKPALTTVSILNLFTIWNDFLMPLLYLNDSHKMTLTVQLSSFRGLYFNDWSLIFAGVCMIVAPMLLVYLYAQRFIIGGITAGALKG</sequence>
<evidence type="ECO:0000259" key="8">
    <source>
        <dbReference type="PROSITE" id="PS50928"/>
    </source>
</evidence>
<feature type="transmembrane region" description="Helical" evidence="7">
    <location>
        <begin position="67"/>
        <end position="88"/>
    </location>
</feature>
<keyword evidence="6 7" id="KW-0472">Membrane</keyword>
<dbReference type="InterPro" id="IPR000515">
    <property type="entry name" value="MetI-like"/>
</dbReference>
<evidence type="ECO:0000256" key="4">
    <source>
        <dbReference type="ARBA" id="ARBA00022692"/>
    </source>
</evidence>
<keyword evidence="2 7" id="KW-0813">Transport</keyword>
<proteinExistence type="inferred from homology"/>